<accession>A0AAU8HSB9</accession>
<dbReference type="GO" id="GO:0016491">
    <property type="term" value="F:oxidoreductase activity"/>
    <property type="evidence" value="ECO:0007669"/>
    <property type="project" value="InterPro"/>
</dbReference>
<dbReference type="InterPro" id="IPR036188">
    <property type="entry name" value="FAD/NAD-bd_sf"/>
</dbReference>
<dbReference type="Gene3D" id="3.50.50.60">
    <property type="entry name" value="FAD/NAD(P)-binding domain"/>
    <property type="match status" value="1"/>
</dbReference>
<dbReference type="PANTHER" id="PTHR10742:SF410">
    <property type="entry name" value="LYSINE-SPECIFIC HISTONE DEMETHYLASE 2"/>
    <property type="match status" value="1"/>
</dbReference>
<dbReference type="SUPFAM" id="SSF51905">
    <property type="entry name" value="FAD/NAD(P)-binding domain"/>
    <property type="match status" value="1"/>
</dbReference>
<organism evidence="2">
    <name type="scientific">Proteinivorax hydrogeniformans</name>
    <dbReference type="NCBI Taxonomy" id="1826727"/>
    <lineage>
        <taxon>Bacteria</taxon>
        <taxon>Bacillati</taxon>
        <taxon>Bacillota</taxon>
        <taxon>Clostridia</taxon>
        <taxon>Eubacteriales</taxon>
        <taxon>Proteinivoracaceae</taxon>
        <taxon>Proteinivorax</taxon>
    </lineage>
</organism>
<evidence type="ECO:0000313" key="2">
    <source>
        <dbReference type="EMBL" id="XCI28271.1"/>
    </source>
</evidence>
<evidence type="ECO:0000259" key="1">
    <source>
        <dbReference type="Pfam" id="PF01593"/>
    </source>
</evidence>
<feature type="domain" description="Amine oxidase" evidence="1">
    <location>
        <begin position="15"/>
        <end position="407"/>
    </location>
</feature>
<dbReference type="EMBL" id="CP159485">
    <property type="protein sequence ID" value="XCI28271.1"/>
    <property type="molecule type" value="Genomic_DNA"/>
</dbReference>
<dbReference type="Gene3D" id="3.30.70.1990">
    <property type="match status" value="1"/>
</dbReference>
<reference evidence="2" key="2">
    <citation type="submission" date="2024-06" db="EMBL/GenBank/DDBJ databases">
        <authorList>
            <person name="Petrova K.O."/>
            <person name="Toshchakov S.V."/>
            <person name="Boltjanskaja Y.V."/>
            <person name="Kevbrin V.V."/>
        </authorList>
    </citation>
    <scope>NUCLEOTIDE SEQUENCE</scope>
    <source>
        <strain evidence="2">Z-710</strain>
    </source>
</reference>
<dbReference type="Gene3D" id="1.10.405.20">
    <property type="match status" value="1"/>
</dbReference>
<dbReference type="PANTHER" id="PTHR10742">
    <property type="entry name" value="FLAVIN MONOAMINE OXIDASE"/>
    <property type="match status" value="1"/>
</dbReference>
<reference evidence="2" key="1">
    <citation type="journal article" date="2018" name="Antonie Van Leeuwenhoek">
        <title>Proteinivorax hydrogeniformans sp. nov., an anaerobic, haloalkaliphilic bacterium fermenting proteinaceous compounds with high hydrogen production.</title>
        <authorList>
            <person name="Boltyanskaya Y."/>
            <person name="Detkova E."/>
            <person name="Pimenov N."/>
            <person name="Kevbrin V."/>
        </authorList>
    </citation>
    <scope>NUCLEOTIDE SEQUENCE</scope>
    <source>
        <strain evidence="2">Z-710</strain>
    </source>
</reference>
<protein>
    <submittedName>
        <fullName evidence="2">FAD-dependent oxidoreductase</fullName>
    </submittedName>
</protein>
<sequence>MKSLDSKIAVVGGGFSGLFIAAQLQKKGYKNVTVFEKEDRLGGKLNTIWYKGRSYELGALFGLPVQKNLQSLMKELNIKPDGPSLSRVSYDAEGNKILQIPQNKLDDFLEEIYRLPDVLEDYKSLRNVNIKFIEKRLAMPFAKWCDFHNLTVLKRIYTHHFSSYGLGDINEVPAVYVLRLLNFQTVMAFLEVPELFTWKHGVSSIVDRLSQRVKDLRLGQKVSQVEPTNAQTLVLYTEYEKLEFDQAIITAPLNQFTHLYEQDNEMVDFLKSIKYNNYTVYAFLGDNLPNGCGCVLENLKTTKKGHLVIWNSRWDSTIDEELLTVYAYNNPNHSKEESMNILKADLVKLGVKNPRLYQYKNWQKQGPYVESEVLQKGFYEKLESMQGKHNVFLAGEIMSTVSMENCIKYSNFLISKYF</sequence>
<dbReference type="InterPro" id="IPR002937">
    <property type="entry name" value="Amino_oxidase"/>
</dbReference>
<dbReference type="AlphaFoldDB" id="A0AAU8HSB9"/>
<name>A0AAU8HSB9_9FIRM</name>
<gene>
    <name evidence="2" type="ORF">PRVXH_002224</name>
</gene>
<dbReference type="Pfam" id="PF01593">
    <property type="entry name" value="Amino_oxidase"/>
    <property type="match status" value="1"/>
</dbReference>
<dbReference type="PRINTS" id="PR00419">
    <property type="entry name" value="ADXRDTASE"/>
</dbReference>
<proteinExistence type="predicted"/>
<dbReference type="InterPro" id="IPR050281">
    <property type="entry name" value="Flavin_monoamine_oxidase"/>
</dbReference>
<dbReference type="RefSeq" id="WP_353892841.1">
    <property type="nucleotide sequence ID" value="NZ_CP159485.1"/>
</dbReference>